<organism evidence="2 3">
    <name type="scientific">Bifiguratus adelaidae</name>
    <dbReference type="NCBI Taxonomy" id="1938954"/>
    <lineage>
        <taxon>Eukaryota</taxon>
        <taxon>Fungi</taxon>
        <taxon>Fungi incertae sedis</taxon>
        <taxon>Mucoromycota</taxon>
        <taxon>Mucoromycotina</taxon>
        <taxon>Endogonomycetes</taxon>
        <taxon>Endogonales</taxon>
        <taxon>Endogonales incertae sedis</taxon>
        <taxon>Bifiguratus</taxon>
    </lineage>
</organism>
<comment type="caution">
    <text evidence="2">The sequence shown here is derived from an EMBL/GenBank/DDBJ whole genome shotgun (WGS) entry which is preliminary data.</text>
</comment>
<evidence type="ECO:0000256" key="1">
    <source>
        <dbReference type="SAM" id="SignalP"/>
    </source>
</evidence>
<protein>
    <submittedName>
        <fullName evidence="2">Uncharacterized protein</fullName>
    </submittedName>
</protein>
<proteinExistence type="predicted"/>
<name>A0A261XYG0_9FUNG</name>
<keyword evidence="3" id="KW-1185">Reference proteome</keyword>
<dbReference type="AlphaFoldDB" id="A0A261XYG0"/>
<dbReference type="EMBL" id="MVBO01000093">
    <property type="protein sequence ID" value="OZJ03274.1"/>
    <property type="molecule type" value="Genomic_DNA"/>
</dbReference>
<feature type="signal peptide" evidence="1">
    <location>
        <begin position="1"/>
        <end position="16"/>
    </location>
</feature>
<reference evidence="2 3" key="1">
    <citation type="journal article" date="2017" name="Mycologia">
        <title>Bifiguratus adelaidae, gen. et sp. nov., a new member of Mucoromycotina in endophytic and soil-dwelling habitats.</title>
        <authorList>
            <person name="Torres-Cruz T.J."/>
            <person name="Billingsley Tobias T.L."/>
            <person name="Almatruk M."/>
            <person name="Hesse C."/>
            <person name="Kuske C.R."/>
            <person name="Desiro A."/>
            <person name="Benucci G.M."/>
            <person name="Bonito G."/>
            <person name="Stajich J.E."/>
            <person name="Dunlap C."/>
            <person name="Arnold A.E."/>
            <person name="Porras-Alfaro A."/>
        </authorList>
    </citation>
    <scope>NUCLEOTIDE SEQUENCE [LARGE SCALE GENOMIC DNA]</scope>
    <source>
        <strain evidence="2 3">AZ0501</strain>
    </source>
</reference>
<evidence type="ECO:0000313" key="2">
    <source>
        <dbReference type="EMBL" id="OZJ03274.1"/>
    </source>
</evidence>
<gene>
    <name evidence="2" type="ORF">BZG36_03748</name>
</gene>
<dbReference type="Proteomes" id="UP000242875">
    <property type="component" value="Unassembled WGS sequence"/>
</dbReference>
<keyword evidence="1" id="KW-0732">Signal</keyword>
<sequence length="190" mass="20202">MRKVWCLLVYVGSVLGSQIQLVRRAITTVYASATPCSACTTYSGLVQSCQTSTSANASTSVSLLQCLCQAPDAYVNYSGCLQCLNQTYWTADKFNDYCRQILNDTSQTAASVPPIMITVLTYNPTAASSTLASAGYATAYHHTISSSKSASPNPFPVNTATQAFPPISQAPLFAPSSLTLILLMVVLFGL</sequence>
<evidence type="ECO:0000313" key="3">
    <source>
        <dbReference type="Proteomes" id="UP000242875"/>
    </source>
</evidence>
<feature type="chain" id="PRO_5012198893" evidence="1">
    <location>
        <begin position="17"/>
        <end position="190"/>
    </location>
</feature>
<dbReference type="SUPFAM" id="SSF53850">
    <property type="entry name" value="Periplasmic binding protein-like II"/>
    <property type="match status" value="1"/>
</dbReference>
<accession>A0A261XYG0</accession>